<organism evidence="1 2">
    <name type="scientific">Aaosphaeria arxii CBS 175.79</name>
    <dbReference type="NCBI Taxonomy" id="1450172"/>
    <lineage>
        <taxon>Eukaryota</taxon>
        <taxon>Fungi</taxon>
        <taxon>Dikarya</taxon>
        <taxon>Ascomycota</taxon>
        <taxon>Pezizomycotina</taxon>
        <taxon>Dothideomycetes</taxon>
        <taxon>Pleosporomycetidae</taxon>
        <taxon>Pleosporales</taxon>
        <taxon>Pleosporales incertae sedis</taxon>
        <taxon>Aaosphaeria</taxon>
    </lineage>
</organism>
<dbReference type="EMBL" id="ML978080">
    <property type="protein sequence ID" value="KAF2009048.1"/>
    <property type="molecule type" value="Genomic_DNA"/>
</dbReference>
<protein>
    <submittedName>
        <fullName evidence="1">Uncharacterized protein</fullName>
    </submittedName>
</protein>
<dbReference type="Proteomes" id="UP000799778">
    <property type="component" value="Unassembled WGS sequence"/>
</dbReference>
<dbReference type="RefSeq" id="XP_033377387.1">
    <property type="nucleotide sequence ID" value="XM_033526290.1"/>
</dbReference>
<dbReference type="AlphaFoldDB" id="A0A6A5X7X0"/>
<proteinExistence type="predicted"/>
<accession>A0A6A5X7X0</accession>
<evidence type="ECO:0000313" key="2">
    <source>
        <dbReference type="Proteomes" id="UP000799778"/>
    </source>
</evidence>
<reference evidence="1" key="1">
    <citation type="journal article" date="2020" name="Stud. Mycol.">
        <title>101 Dothideomycetes genomes: a test case for predicting lifestyles and emergence of pathogens.</title>
        <authorList>
            <person name="Haridas S."/>
            <person name="Albert R."/>
            <person name="Binder M."/>
            <person name="Bloem J."/>
            <person name="Labutti K."/>
            <person name="Salamov A."/>
            <person name="Andreopoulos B."/>
            <person name="Baker S."/>
            <person name="Barry K."/>
            <person name="Bills G."/>
            <person name="Bluhm B."/>
            <person name="Cannon C."/>
            <person name="Castanera R."/>
            <person name="Culley D."/>
            <person name="Daum C."/>
            <person name="Ezra D."/>
            <person name="Gonzalez J."/>
            <person name="Henrissat B."/>
            <person name="Kuo A."/>
            <person name="Liang C."/>
            <person name="Lipzen A."/>
            <person name="Lutzoni F."/>
            <person name="Magnuson J."/>
            <person name="Mondo S."/>
            <person name="Nolan M."/>
            <person name="Ohm R."/>
            <person name="Pangilinan J."/>
            <person name="Park H.-J."/>
            <person name="Ramirez L."/>
            <person name="Alfaro M."/>
            <person name="Sun H."/>
            <person name="Tritt A."/>
            <person name="Yoshinaga Y."/>
            <person name="Zwiers L.-H."/>
            <person name="Turgeon B."/>
            <person name="Goodwin S."/>
            <person name="Spatafora J."/>
            <person name="Crous P."/>
            <person name="Grigoriev I."/>
        </authorList>
    </citation>
    <scope>NUCLEOTIDE SEQUENCE</scope>
    <source>
        <strain evidence="1">CBS 175.79</strain>
    </source>
</reference>
<keyword evidence="2" id="KW-1185">Reference proteome</keyword>
<evidence type="ECO:0000313" key="1">
    <source>
        <dbReference type="EMBL" id="KAF2009048.1"/>
    </source>
</evidence>
<dbReference type="GeneID" id="54283687"/>
<gene>
    <name evidence="1" type="ORF">BU24DRAFT_415403</name>
</gene>
<sequence>MPHLDSCLDTFGAVPILLACLRADLIVGHCDPCGVPLLMFAISLKGVALPVEAVPMRHTRDSYTESFTVDEVLPTSQTVWPPRAFLHTHFWVQKIQGWTHNPPLSNGCRIRPPAPTNTRGRLMSNIREDEEIRTGATTVVVFFARGK</sequence>
<name>A0A6A5X7X0_9PLEO</name>